<sequence>MSTASDEFKLEEVDYCLGCETGLDSDDGHRDPDTGRYYNNCCVAAEIEYLEEQETKKRMESTTCTKCTAKCVAQGDDEDDEDEYYDDDYEDCRDGEIFRDIRDEPRNWRDWM</sequence>
<organism evidence="1 2">
    <name type="scientific">Triparma retinervis</name>
    <dbReference type="NCBI Taxonomy" id="2557542"/>
    <lineage>
        <taxon>Eukaryota</taxon>
        <taxon>Sar</taxon>
        <taxon>Stramenopiles</taxon>
        <taxon>Ochrophyta</taxon>
        <taxon>Bolidophyceae</taxon>
        <taxon>Parmales</taxon>
        <taxon>Triparmaceae</taxon>
        <taxon>Triparma</taxon>
    </lineage>
</organism>
<evidence type="ECO:0000313" key="1">
    <source>
        <dbReference type="EMBL" id="GMH69169.1"/>
    </source>
</evidence>
<dbReference type="AlphaFoldDB" id="A0A9W7E5N9"/>
<name>A0A9W7E5N9_9STRA</name>
<proteinExistence type="predicted"/>
<dbReference type="Proteomes" id="UP001165082">
    <property type="component" value="Unassembled WGS sequence"/>
</dbReference>
<dbReference type="EMBL" id="BRXZ01001355">
    <property type="protein sequence ID" value="GMH69169.1"/>
    <property type="molecule type" value="Genomic_DNA"/>
</dbReference>
<accession>A0A9W7E5N9</accession>
<evidence type="ECO:0000313" key="2">
    <source>
        <dbReference type="Proteomes" id="UP001165082"/>
    </source>
</evidence>
<gene>
    <name evidence="1" type="ORF">TrRE_jg6075</name>
</gene>
<keyword evidence="2" id="KW-1185">Reference proteome</keyword>
<protein>
    <submittedName>
        <fullName evidence="1">Uncharacterized protein</fullName>
    </submittedName>
</protein>
<comment type="caution">
    <text evidence="1">The sequence shown here is derived from an EMBL/GenBank/DDBJ whole genome shotgun (WGS) entry which is preliminary data.</text>
</comment>
<reference evidence="1" key="1">
    <citation type="submission" date="2022-07" db="EMBL/GenBank/DDBJ databases">
        <title>Genome analysis of Parmales, a sister group of diatoms, reveals the evolutionary specialization of diatoms from phago-mixotrophs to photoautotrophs.</title>
        <authorList>
            <person name="Ban H."/>
            <person name="Sato S."/>
            <person name="Yoshikawa S."/>
            <person name="Kazumasa Y."/>
            <person name="Nakamura Y."/>
            <person name="Ichinomiya M."/>
            <person name="Saitoh K."/>
            <person name="Sato N."/>
            <person name="Blanc-Mathieu R."/>
            <person name="Endo H."/>
            <person name="Kuwata A."/>
            <person name="Ogata H."/>
        </authorList>
    </citation>
    <scope>NUCLEOTIDE SEQUENCE</scope>
</reference>